<evidence type="ECO:0000313" key="1">
    <source>
        <dbReference type="EMBL" id="PPQ29173.1"/>
    </source>
</evidence>
<name>A0A2S6N3I4_RHOGL</name>
<dbReference type="EMBL" id="NHRY01000232">
    <property type="protein sequence ID" value="PPQ29173.1"/>
    <property type="molecule type" value="Genomic_DNA"/>
</dbReference>
<dbReference type="AlphaFoldDB" id="A0A2S6N3I4"/>
<protein>
    <submittedName>
        <fullName evidence="1">Uncharacterized protein</fullName>
    </submittedName>
</protein>
<sequence length="514" mass="52198">MPSTPSANGTVVTANGGTITDTHYNNWTLSNGQVAVNGVVDPTTANVIELAYVNGSVWQENAGDLWWAKSSPGGTWLPANGTPVSPLFVSIGPISANDTVATAPGQTITDASHNVWSLSAGGQVVTDGVVDPATAKVIELAYVNGQLWQENASHLWWAKSSPGAPWLPAPGTSTSPLPASGIVSANNTVVMLSGQITDANHNTWSISAHGQVVVNGVADPTTANVIALAYENGQLWQENSSDLWWTKSKPSDIWQPAHGTSASPIPTRLWVGGGGNAAGNPANWSPAGVPQPGDTLQIAGGKTINVMGNDLAGDTLTVTGTGSAGPRVTINASHKAQLNLQDYNAPVTLNVSDTVSLNAISQYGLDASGGTIQFIGNNALGHSSVLNATLSGSATVLLAGSPGEGASAEINGAAGPNLTFSLQGLASMQIDHPGQFAGALNLSGNTPPFGTVLLAGLTATRGTLMSGVLSLFNGNQLVEHVRVGGYTANLGLDQTSAGVILNQTHSGSIPLTIA</sequence>
<evidence type="ECO:0000313" key="2">
    <source>
        <dbReference type="Proteomes" id="UP000239724"/>
    </source>
</evidence>
<gene>
    <name evidence="1" type="ORF">CCS01_22555</name>
</gene>
<proteinExistence type="predicted"/>
<comment type="caution">
    <text evidence="1">The sequence shown here is derived from an EMBL/GenBank/DDBJ whole genome shotgun (WGS) entry which is preliminary data.</text>
</comment>
<reference evidence="1 2" key="1">
    <citation type="journal article" date="2018" name="Arch. Microbiol.">
        <title>New insights into the metabolic potential of the phototrophic purple bacterium Rhodopila globiformis DSM 161(T) from its draft genome sequence and evidence for a vanadium-dependent nitrogenase.</title>
        <authorList>
            <person name="Imhoff J.F."/>
            <person name="Rahn T."/>
            <person name="Kunzel S."/>
            <person name="Neulinger S.C."/>
        </authorList>
    </citation>
    <scope>NUCLEOTIDE SEQUENCE [LARGE SCALE GENOMIC DNA]</scope>
    <source>
        <strain evidence="1 2">DSM 161</strain>
    </source>
</reference>
<dbReference type="Proteomes" id="UP000239724">
    <property type="component" value="Unassembled WGS sequence"/>
</dbReference>
<keyword evidence="2" id="KW-1185">Reference proteome</keyword>
<accession>A0A2S6N3I4</accession>
<organism evidence="1 2">
    <name type="scientific">Rhodopila globiformis</name>
    <name type="common">Rhodopseudomonas globiformis</name>
    <dbReference type="NCBI Taxonomy" id="1071"/>
    <lineage>
        <taxon>Bacteria</taxon>
        <taxon>Pseudomonadati</taxon>
        <taxon>Pseudomonadota</taxon>
        <taxon>Alphaproteobacteria</taxon>
        <taxon>Acetobacterales</taxon>
        <taxon>Acetobacteraceae</taxon>
        <taxon>Rhodopila</taxon>
    </lineage>
</organism>